<reference evidence="2 3" key="1">
    <citation type="submission" date="2024-11" db="EMBL/GenBank/DDBJ databases">
        <title>Chromosome-level genome assembly of the freshwater bivalve Anodonta woodiana.</title>
        <authorList>
            <person name="Chen X."/>
        </authorList>
    </citation>
    <scope>NUCLEOTIDE SEQUENCE [LARGE SCALE GENOMIC DNA]</scope>
    <source>
        <strain evidence="2">MN2024</strain>
        <tissue evidence="2">Gills</tissue>
    </source>
</reference>
<protein>
    <submittedName>
        <fullName evidence="2">Uncharacterized protein</fullName>
    </submittedName>
</protein>
<evidence type="ECO:0000313" key="3">
    <source>
        <dbReference type="Proteomes" id="UP001634394"/>
    </source>
</evidence>
<evidence type="ECO:0000313" key="2">
    <source>
        <dbReference type="EMBL" id="KAL3884146.1"/>
    </source>
</evidence>
<feature type="compositionally biased region" description="Low complexity" evidence="1">
    <location>
        <begin position="62"/>
        <end position="74"/>
    </location>
</feature>
<comment type="caution">
    <text evidence="2">The sequence shown here is derived from an EMBL/GenBank/DDBJ whole genome shotgun (WGS) entry which is preliminary data.</text>
</comment>
<gene>
    <name evidence="2" type="ORF">ACJMK2_030366</name>
</gene>
<proteinExistence type="predicted"/>
<name>A0ABD3XEU0_SINWO</name>
<accession>A0ABD3XEU0</accession>
<evidence type="ECO:0000256" key="1">
    <source>
        <dbReference type="SAM" id="MobiDB-lite"/>
    </source>
</evidence>
<dbReference type="EMBL" id="JBJQND010000003">
    <property type="protein sequence ID" value="KAL3884146.1"/>
    <property type="molecule type" value="Genomic_DNA"/>
</dbReference>
<dbReference type="Proteomes" id="UP001634394">
    <property type="component" value="Unassembled WGS sequence"/>
</dbReference>
<organism evidence="2 3">
    <name type="scientific">Sinanodonta woodiana</name>
    <name type="common">Chinese pond mussel</name>
    <name type="synonym">Anodonta woodiana</name>
    <dbReference type="NCBI Taxonomy" id="1069815"/>
    <lineage>
        <taxon>Eukaryota</taxon>
        <taxon>Metazoa</taxon>
        <taxon>Spiralia</taxon>
        <taxon>Lophotrochozoa</taxon>
        <taxon>Mollusca</taxon>
        <taxon>Bivalvia</taxon>
        <taxon>Autobranchia</taxon>
        <taxon>Heteroconchia</taxon>
        <taxon>Palaeoheterodonta</taxon>
        <taxon>Unionida</taxon>
        <taxon>Unionoidea</taxon>
        <taxon>Unionidae</taxon>
        <taxon>Unioninae</taxon>
        <taxon>Sinanodonta</taxon>
    </lineage>
</organism>
<keyword evidence="3" id="KW-1185">Reference proteome</keyword>
<sequence>MPTTLFLKTATSLADRRNSKAELMLHGTKSKLDETQQKVHGKFENELCHLKDELVHMKKQQRQSTSSNNSSERNSPQDKIANLPDSEFSSECNSKPTIRKTIDKASYAERAEDKRLSNLKRRYAAQINSGNSHCLAIRLPSREEG</sequence>
<dbReference type="AlphaFoldDB" id="A0ABD3XEU0"/>
<feature type="region of interest" description="Disordered" evidence="1">
    <location>
        <begin position="54"/>
        <end position="95"/>
    </location>
</feature>